<gene>
    <name evidence="1" type="ORF">AZE42_13627</name>
</gene>
<dbReference type="EMBL" id="LVVM01000844">
    <property type="protein sequence ID" value="OJA19842.1"/>
    <property type="molecule type" value="Genomic_DNA"/>
</dbReference>
<proteinExistence type="predicted"/>
<keyword evidence="2" id="KW-1185">Reference proteome</keyword>
<sequence>MRHLPSSSITTMSPLMTRMQPMQYLPSLLTPTSSFTMASTSMCPSWRRRPSTISLGAVISVSSQAGMLSAPRSLVCLA</sequence>
<evidence type="ECO:0000313" key="1">
    <source>
        <dbReference type="EMBL" id="OJA19842.1"/>
    </source>
</evidence>
<name>A0A1J8RDL5_9AGAM</name>
<comment type="caution">
    <text evidence="1">The sequence shown here is derived from an EMBL/GenBank/DDBJ whole genome shotgun (WGS) entry which is preliminary data.</text>
</comment>
<protein>
    <submittedName>
        <fullName evidence="1">Uncharacterized protein</fullName>
    </submittedName>
</protein>
<accession>A0A1J8RDL5</accession>
<organism evidence="1 2">
    <name type="scientific">Rhizopogon vesiculosus</name>
    <dbReference type="NCBI Taxonomy" id="180088"/>
    <lineage>
        <taxon>Eukaryota</taxon>
        <taxon>Fungi</taxon>
        <taxon>Dikarya</taxon>
        <taxon>Basidiomycota</taxon>
        <taxon>Agaricomycotina</taxon>
        <taxon>Agaricomycetes</taxon>
        <taxon>Agaricomycetidae</taxon>
        <taxon>Boletales</taxon>
        <taxon>Suillineae</taxon>
        <taxon>Rhizopogonaceae</taxon>
        <taxon>Rhizopogon</taxon>
    </lineage>
</organism>
<reference evidence="1 2" key="1">
    <citation type="submission" date="2016-03" db="EMBL/GenBank/DDBJ databases">
        <title>Comparative genomics of the ectomycorrhizal sister species Rhizopogon vinicolor and Rhizopogon vesiculosus (Basidiomycota: Boletales) reveals a divergence of the mating type B locus.</title>
        <authorList>
            <person name="Mujic A.B."/>
            <person name="Kuo A."/>
            <person name="Tritt A."/>
            <person name="Lipzen A."/>
            <person name="Chen C."/>
            <person name="Johnson J."/>
            <person name="Sharma A."/>
            <person name="Barry K."/>
            <person name="Grigoriev I.V."/>
            <person name="Spatafora J.W."/>
        </authorList>
    </citation>
    <scope>NUCLEOTIDE SEQUENCE [LARGE SCALE GENOMIC DNA]</scope>
    <source>
        <strain evidence="1 2">AM-OR11-056</strain>
    </source>
</reference>
<dbReference type="Proteomes" id="UP000183567">
    <property type="component" value="Unassembled WGS sequence"/>
</dbReference>
<dbReference type="AlphaFoldDB" id="A0A1J8RDL5"/>
<evidence type="ECO:0000313" key="2">
    <source>
        <dbReference type="Proteomes" id="UP000183567"/>
    </source>
</evidence>